<sequence length="82" mass="8449">MTTLLSVPAAAAAPSAGADYPCEPYLKAWAGKTVVSRWKFHIDGAGRPDRAVADSLSAGHRRAASARRPWVAGEVAATTAGT</sequence>
<reference evidence="2" key="1">
    <citation type="journal article" date="2019" name="Int. J. Syst. Evol. Microbiol.">
        <title>The Global Catalogue of Microorganisms (GCM) 10K type strain sequencing project: providing services to taxonomists for standard genome sequencing and annotation.</title>
        <authorList>
            <consortium name="The Broad Institute Genomics Platform"/>
            <consortium name="The Broad Institute Genome Sequencing Center for Infectious Disease"/>
            <person name="Wu L."/>
            <person name="Ma J."/>
        </authorList>
    </citation>
    <scope>NUCLEOTIDE SEQUENCE [LARGE SCALE GENOMIC DNA]</scope>
    <source>
        <strain evidence="2">JCM 3399</strain>
    </source>
</reference>
<evidence type="ECO:0000313" key="2">
    <source>
        <dbReference type="Proteomes" id="UP000654471"/>
    </source>
</evidence>
<keyword evidence="2" id="KW-1185">Reference proteome</keyword>
<protein>
    <submittedName>
        <fullName evidence="1">Uncharacterized protein</fullName>
    </submittedName>
</protein>
<name>A0ABQ2VN21_9ACTN</name>
<organism evidence="1 2">
    <name type="scientific">Streptomyces albospinus</name>
    <dbReference type="NCBI Taxonomy" id="285515"/>
    <lineage>
        <taxon>Bacteria</taxon>
        <taxon>Bacillati</taxon>
        <taxon>Actinomycetota</taxon>
        <taxon>Actinomycetes</taxon>
        <taxon>Kitasatosporales</taxon>
        <taxon>Streptomycetaceae</taxon>
        <taxon>Streptomyces</taxon>
    </lineage>
</organism>
<evidence type="ECO:0000313" key="1">
    <source>
        <dbReference type="EMBL" id="GGV00780.1"/>
    </source>
</evidence>
<proteinExistence type="predicted"/>
<dbReference type="EMBL" id="BMRP01000068">
    <property type="protein sequence ID" value="GGV00780.1"/>
    <property type="molecule type" value="Genomic_DNA"/>
</dbReference>
<dbReference type="Proteomes" id="UP000654471">
    <property type="component" value="Unassembled WGS sequence"/>
</dbReference>
<comment type="caution">
    <text evidence="1">The sequence shown here is derived from an EMBL/GenBank/DDBJ whole genome shotgun (WGS) entry which is preliminary data.</text>
</comment>
<accession>A0ABQ2VN21</accession>
<gene>
    <name evidence="1" type="ORF">GCM10010211_80100</name>
</gene>